<dbReference type="GO" id="GO:0009277">
    <property type="term" value="C:fungal-type cell wall"/>
    <property type="evidence" value="ECO:0007669"/>
    <property type="project" value="TreeGrafter"/>
</dbReference>
<dbReference type="InterPro" id="IPR051526">
    <property type="entry name" value="Beta-Glucosidase_SUN"/>
</dbReference>
<evidence type="ECO:0000256" key="8">
    <source>
        <dbReference type="ARBA" id="ARBA00023295"/>
    </source>
</evidence>
<feature type="chain" id="PRO_5035238183" evidence="12">
    <location>
        <begin position="18"/>
        <end position="384"/>
    </location>
</feature>
<dbReference type="PANTHER" id="PTHR31316:SF0">
    <property type="entry name" value="SECRETED BETA-GLUCOSIDASE SIM1-RELATED"/>
    <property type="match status" value="1"/>
</dbReference>
<dbReference type="Pfam" id="PF03856">
    <property type="entry name" value="SUN"/>
    <property type="match status" value="1"/>
</dbReference>
<evidence type="ECO:0000256" key="12">
    <source>
        <dbReference type="SAM" id="SignalP"/>
    </source>
</evidence>
<evidence type="ECO:0000256" key="3">
    <source>
        <dbReference type="ARBA" id="ARBA00022512"/>
    </source>
</evidence>
<keyword evidence="3" id="KW-0134">Cell wall</keyword>
<dbReference type="GO" id="GO:0009986">
    <property type="term" value="C:cell surface"/>
    <property type="evidence" value="ECO:0007669"/>
    <property type="project" value="TreeGrafter"/>
</dbReference>
<keyword evidence="9" id="KW-0961">Cell wall biogenesis/degradation</keyword>
<dbReference type="OrthoDB" id="5339822at2759"/>
<dbReference type="InterPro" id="IPR005556">
    <property type="entry name" value="SUN"/>
</dbReference>
<comment type="caution">
    <text evidence="13">The sequence shown here is derived from an EMBL/GenBank/DDBJ whole genome shotgun (WGS) entry which is preliminary data.</text>
</comment>
<feature type="signal peptide" evidence="12">
    <location>
        <begin position="1"/>
        <end position="17"/>
    </location>
</feature>
<evidence type="ECO:0000256" key="7">
    <source>
        <dbReference type="ARBA" id="ARBA00023277"/>
    </source>
</evidence>
<comment type="subcellular location">
    <subcellularLocation>
        <location evidence="1">Secreted</location>
        <location evidence="1">Cell wall</location>
    </subcellularLocation>
</comment>
<protein>
    <submittedName>
        <fullName evidence="13">SIM1</fullName>
    </submittedName>
</protein>
<evidence type="ECO:0000256" key="5">
    <source>
        <dbReference type="ARBA" id="ARBA00022729"/>
    </source>
</evidence>
<organism evidence="13 14">
    <name type="scientific">[Candida] subhashii</name>
    <dbReference type="NCBI Taxonomy" id="561895"/>
    <lineage>
        <taxon>Eukaryota</taxon>
        <taxon>Fungi</taxon>
        <taxon>Dikarya</taxon>
        <taxon>Ascomycota</taxon>
        <taxon>Saccharomycotina</taxon>
        <taxon>Pichiomycetes</taxon>
        <taxon>Debaryomycetaceae</taxon>
        <taxon>Spathaspora</taxon>
    </lineage>
</organism>
<keyword evidence="6" id="KW-0378">Hydrolase</keyword>
<keyword evidence="8" id="KW-0326">Glycosidase</keyword>
<feature type="compositionally biased region" description="Low complexity" evidence="11">
    <location>
        <begin position="79"/>
        <end position="110"/>
    </location>
</feature>
<feature type="region of interest" description="Disordered" evidence="11">
    <location>
        <begin position="79"/>
        <end position="122"/>
    </location>
</feature>
<comment type="similarity">
    <text evidence="2">Belongs to the SUN family.</text>
</comment>
<evidence type="ECO:0000256" key="11">
    <source>
        <dbReference type="SAM" id="MobiDB-lite"/>
    </source>
</evidence>
<keyword evidence="5 12" id="KW-0732">Signal</keyword>
<dbReference type="GO" id="GO:0016798">
    <property type="term" value="F:hydrolase activity, acting on glycosyl bonds"/>
    <property type="evidence" value="ECO:0007669"/>
    <property type="project" value="UniProtKB-KW"/>
</dbReference>
<gene>
    <name evidence="13" type="ORF">J8A68_003943</name>
</gene>
<sequence>MKSSVLTILTIAATALAAPLQGQRHHQHHQHQLDKRAVVTEIVYVDIHGNTIAAPTPQTSSQDVIAATSTAVAVEPSTTAAASSSSSEAAPSPASSSSAAPSAEPSSSGSSGSGGIQGDLSAFANPGSFEDGVYDCASVPTGQGVIAIDWISGLTGGWSTIMNENGDTSSTCQDGFYCSYGCQAGMSKTQWPEQQPSNGVSMGGLLCKNGKLYRSNTNADSLCEWGTPDINFVSEIGKDVAICRTDYPGSENMNIPTLLSAGGQAPVSVVDSDTYYTWQGGKTSTQYYVNNAGVSVEDGCIWGTAGSGVGNWAPVVLGAGTTGGLTYLSLIPNPNNKDQPNYNLKIVGDNVNGNCVYENGQYNGAGSDGCTVTVVSGSAQFVFY</sequence>
<dbReference type="PANTHER" id="PTHR31316">
    <property type="entry name" value="BETA-GLUCOSIDASE-LIKE PROTEIN NCA3, MITOCHONDRIAL-RELATED"/>
    <property type="match status" value="1"/>
</dbReference>
<evidence type="ECO:0000256" key="2">
    <source>
        <dbReference type="ARBA" id="ARBA00010579"/>
    </source>
</evidence>
<evidence type="ECO:0000256" key="6">
    <source>
        <dbReference type="ARBA" id="ARBA00022801"/>
    </source>
</evidence>
<dbReference type="EMBL" id="JAGSYN010000170">
    <property type="protein sequence ID" value="KAG7662547.1"/>
    <property type="molecule type" value="Genomic_DNA"/>
</dbReference>
<dbReference type="GeneID" id="73470743"/>
<dbReference type="GO" id="GO:0000272">
    <property type="term" value="P:polysaccharide catabolic process"/>
    <property type="evidence" value="ECO:0007669"/>
    <property type="project" value="UniProtKB-KW"/>
</dbReference>
<evidence type="ECO:0000256" key="10">
    <source>
        <dbReference type="ARBA" id="ARBA00023326"/>
    </source>
</evidence>
<accession>A0A8J5QGC1</accession>
<proteinExistence type="inferred from homology"/>
<keyword evidence="10" id="KW-0624">Polysaccharide degradation</keyword>
<keyword evidence="4" id="KW-0964">Secreted</keyword>
<dbReference type="Proteomes" id="UP000694255">
    <property type="component" value="Unassembled WGS sequence"/>
</dbReference>
<keyword evidence="7" id="KW-0119">Carbohydrate metabolism</keyword>
<evidence type="ECO:0000313" key="13">
    <source>
        <dbReference type="EMBL" id="KAG7662547.1"/>
    </source>
</evidence>
<name>A0A8J5QGC1_9ASCO</name>
<reference evidence="13 14" key="1">
    <citation type="journal article" date="2021" name="DNA Res.">
        <title>Genome analysis of Candida subhashii reveals its hybrid nature and dual mitochondrial genome conformations.</title>
        <authorList>
            <person name="Mixao V."/>
            <person name="Hegedusova E."/>
            <person name="Saus E."/>
            <person name="Pryszcz L.P."/>
            <person name="Cillingova A."/>
            <person name="Nosek J."/>
            <person name="Gabaldon T."/>
        </authorList>
    </citation>
    <scope>NUCLEOTIDE SEQUENCE [LARGE SCALE GENOMIC DNA]</scope>
    <source>
        <strain evidence="13 14">CBS 10753</strain>
    </source>
</reference>
<evidence type="ECO:0000256" key="4">
    <source>
        <dbReference type="ARBA" id="ARBA00022525"/>
    </source>
</evidence>
<dbReference type="GO" id="GO:0031505">
    <property type="term" value="P:fungal-type cell wall organization"/>
    <property type="evidence" value="ECO:0007669"/>
    <property type="project" value="TreeGrafter"/>
</dbReference>
<dbReference type="RefSeq" id="XP_049262780.1">
    <property type="nucleotide sequence ID" value="XM_049407850.1"/>
</dbReference>
<evidence type="ECO:0000256" key="9">
    <source>
        <dbReference type="ARBA" id="ARBA00023316"/>
    </source>
</evidence>
<evidence type="ECO:0000313" key="14">
    <source>
        <dbReference type="Proteomes" id="UP000694255"/>
    </source>
</evidence>
<keyword evidence="14" id="KW-1185">Reference proteome</keyword>
<dbReference type="AlphaFoldDB" id="A0A8J5QGC1"/>
<evidence type="ECO:0000256" key="1">
    <source>
        <dbReference type="ARBA" id="ARBA00004191"/>
    </source>
</evidence>